<name>A0A5B6X5N6_9ROSI</name>
<evidence type="ECO:0000313" key="1">
    <source>
        <dbReference type="EMBL" id="KAA3489521.1"/>
    </source>
</evidence>
<dbReference type="InterPro" id="IPR036691">
    <property type="entry name" value="Endo/exonu/phosph_ase_sf"/>
</dbReference>
<evidence type="ECO:0000313" key="2">
    <source>
        <dbReference type="Proteomes" id="UP000325315"/>
    </source>
</evidence>
<dbReference type="EMBL" id="SMMG02000001">
    <property type="protein sequence ID" value="KAA3489521.1"/>
    <property type="molecule type" value="Genomic_DNA"/>
</dbReference>
<dbReference type="GO" id="GO:0003964">
    <property type="term" value="F:RNA-directed DNA polymerase activity"/>
    <property type="evidence" value="ECO:0007669"/>
    <property type="project" value="UniProtKB-KW"/>
</dbReference>
<dbReference type="Gene3D" id="3.60.10.10">
    <property type="entry name" value="Endonuclease/exonuclease/phosphatase"/>
    <property type="match status" value="1"/>
</dbReference>
<dbReference type="OrthoDB" id="1935929at2759"/>
<dbReference type="PANTHER" id="PTHR33710:SF73">
    <property type="entry name" value="ZINC KNUCKLE CX2CX4HX4C DOMAIN-CONTAINING PROTEIN"/>
    <property type="match status" value="1"/>
</dbReference>
<organism evidence="1 2">
    <name type="scientific">Gossypium australe</name>
    <dbReference type="NCBI Taxonomy" id="47621"/>
    <lineage>
        <taxon>Eukaryota</taxon>
        <taxon>Viridiplantae</taxon>
        <taxon>Streptophyta</taxon>
        <taxon>Embryophyta</taxon>
        <taxon>Tracheophyta</taxon>
        <taxon>Spermatophyta</taxon>
        <taxon>Magnoliopsida</taxon>
        <taxon>eudicotyledons</taxon>
        <taxon>Gunneridae</taxon>
        <taxon>Pentapetalae</taxon>
        <taxon>rosids</taxon>
        <taxon>malvids</taxon>
        <taxon>Malvales</taxon>
        <taxon>Malvaceae</taxon>
        <taxon>Malvoideae</taxon>
        <taxon>Gossypium</taxon>
    </lineage>
</organism>
<gene>
    <name evidence="1" type="ORF">EPI10_033130</name>
</gene>
<proteinExistence type="predicted"/>
<dbReference type="PANTHER" id="PTHR33710">
    <property type="entry name" value="BNAC02G09200D PROTEIN"/>
    <property type="match status" value="1"/>
</dbReference>
<accession>A0A5B6X5N6</accession>
<dbReference type="Proteomes" id="UP000325315">
    <property type="component" value="Unassembled WGS sequence"/>
</dbReference>
<sequence length="179" mass="21438">MEVFHRTLEDCSLEDIGFSGPWFTWERGRTLERNIRERIDRGVATDTWIQNFPNYSLRHLPHSFSDHCPLLVETKVGRRGRSPIRFRFESWWVLEESCEEEIRKLWEESSGPYLNRMTTLANGLKVWAKKIQFKHKGEVQRLNRRLEELNGDESLEGTLAELMEVKLHLNMEMDKKERY</sequence>
<protein>
    <submittedName>
        <fullName evidence="1">Reverse transcriptase</fullName>
    </submittedName>
</protein>
<keyword evidence="1" id="KW-0695">RNA-directed DNA polymerase</keyword>
<keyword evidence="1" id="KW-0808">Transferase</keyword>
<comment type="caution">
    <text evidence="1">The sequence shown here is derived from an EMBL/GenBank/DDBJ whole genome shotgun (WGS) entry which is preliminary data.</text>
</comment>
<reference evidence="2" key="1">
    <citation type="journal article" date="2019" name="Plant Biotechnol. J.">
        <title>Genome sequencing of the Australian wild diploid species Gossypium australe highlights disease resistance and delayed gland morphogenesis.</title>
        <authorList>
            <person name="Cai Y."/>
            <person name="Cai X."/>
            <person name="Wang Q."/>
            <person name="Wang P."/>
            <person name="Zhang Y."/>
            <person name="Cai C."/>
            <person name="Xu Y."/>
            <person name="Wang K."/>
            <person name="Zhou Z."/>
            <person name="Wang C."/>
            <person name="Geng S."/>
            <person name="Li B."/>
            <person name="Dong Q."/>
            <person name="Hou Y."/>
            <person name="Wang H."/>
            <person name="Ai P."/>
            <person name="Liu Z."/>
            <person name="Yi F."/>
            <person name="Sun M."/>
            <person name="An G."/>
            <person name="Cheng J."/>
            <person name="Zhang Y."/>
            <person name="Shi Q."/>
            <person name="Xie Y."/>
            <person name="Shi X."/>
            <person name="Chang Y."/>
            <person name="Huang F."/>
            <person name="Chen Y."/>
            <person name="Hong S."/>
            <person name="Mi L."/>
            <person name="Sun Q."/>
            <person name="Zhang L."/>
            <person name="Zhou B."/>
            <person name="Peng R."/>
            <person name="Zhang X."/>
            <person name="Liu F."/>
        </authorList>
    </citation>
    <scope>NUCLEOTIDE SEQUENCE [LARGE SCALE GENOMIC DNA]</scope>
    <source>
        <strain evidence="2">cv. PA1801</strain>
    </source>
</reference>
<dbReference type="AlphaFoldDB" id="A0A5B6X5N6"/>
<dbReference type="SUPFAM" id="SSF56219">
    <property type="entry name" value="DNase I-like"/>
    <property type="match status" value="1"/>
</dbReference>
<keyword evidence="1" id="KW-0548">Nucleotidyltransferase</keyword>
<keyword evidence="2" id="KW-1185">Reference proteome</keyword>